<evidence type="ECO:0000256" key="2">
    <source>
        <dbReference type="ARBA" id="ARBA00009836"/>
    </source>
</evidence>
<organism evidence="8 9">
    <name type="scientific">Ceratopteris richardii</name>
    <name type="common">Triangle waterfern</name>
    <dbReference type="NCBI Taxonomy" id="49495"/>
    <lineage>
        <taxon>Eukaryota</taxon>
        <taxon>Viridiplantae</taxon>
        <taxon>Streptophyta</taxon>
        <taxon>Embryophyta</taxon>
        <taxon>Tracheophyta</taxon>
        <taxon>Polypodiopsida</taxon>
        <taxon>Polypodiidae</taxon>
        <taxon>Polypodiales</taxon>
        <taxon>Pteridineae</taxon>
        <taxon>Pteridaceae</taxon>
        <taxon>Parkerioideae</taxon>
        <taxon>Ceratopteris</taxon>
    </lineage>
</organism>
<dbReference type="AlphaFoldDB" id="A0A8T2T0P3"/>
<proteinExistence type="inferred from homology"/>
<keyword evidence="5" id="KW-0520">NAD</keyword>
<gene>
    <name evidence="8" type="ORF">KP509_16G020300</name>
</gene>
<dbReference type="InterPro" id="IPR002745">
    <property type="entry name" value="Ptrans_KptA/Tpt1"/>
</dbReference>
<feature type="region of interest" description="Disordered" evidence="7">
    <location>
        <begin position="69"/>
        <end position="150"/>
    </location>
</feature>
<evidence type="ECO:0000313" key="9">
    <source>
        <dbReference type="Proteomes" id="UP000825935"/>
    </source>
</evidence>
<dbReference type="GO" id="GO:0006388">
    <property type="term" value="P:tRNA splicing, via endonucleolytic cleavage and ligation"/>
    <property type="evidence" value="ECO:0007669"/>
    <property type="project" value="TreeGrafter"/>
</dbReference>
<accession>A0A8T2T0P3</accession>
<evidence type="ECO:0000256" key="6">
    <source>
        <dbReference type="ARBA" id="ARBA00047949"/>
    </source>
</evidence>
<evidence type="ECO:0000256" key="7">
    <source>
        <dbReference type="SAM" id="MobiDB-lite"/>
    </source>
</evidence>
<dbReference type="PANTHER" id="PTHR12684:SF2">
    <property type="entry name" value="TRNA 2'-PHOSPHOTRANSFERASE 1"/>
    <property type="match status" value="1"/>
</dbReference>
<reference evidence="8" key="1">
    <citation type="submission" date="2021-08" db="EMBL/GenBank/DDBJ databases">
        <title>WGS assembly of Ceratopteris richardii.</title>
        <authorList>
            <person name="Marchant D.B."/>
            <person name="Chen G."/>
            <person name="Jenkins J."/>
            <person name="Shu S."/>
            <person name="Leebens-Mack J."/>
            <person name="Grimwood J."/>
            <person name="Schmutz J."/>
            <person name="Soltis P."/>
            <person name="Soltis D."/>
            <person name="Chen Z.-H."/>
        </authorList>
    </citation>
    <scope>NUCLEOTIDE SEQUENCE</scope>
    <source>
        <strain evidence="8">Whitten #5841</strain>
        <tissue evidence="8">Leaf</tissue>
    </source>
</reference>
<sequence>MLIAKSLLSQHLHLLRRMVPPKSFSKVGASSKGNFGGRIQPASASASHTEGHCSLGSALSSLASSSANMSLQDEDFPPLQLNDNSSSTMPENIKSSAQQVSNSKSGTRSRNIHHGADEDDNWYEEGDVPDNRSSRNKKTSTRKHLFDQKVERKGSASEDRIYFLGRLLTSILRHRATELNLEVRNDGYVFVDNLLKLPIRTRQGIPLSAFTVDDVLKAVERDNKQRFGVLTENGVLLIRANQGHSIKTIESEKLLKPVLSSEEIPVCVHGTLMKNLDSILKTGLKKMGRIHIHFASGLPKEDGVISGMRHSSEVLIYLDSEKALQDGMKLFLSDNGVILTEGFDGVVPPEYFAKIATWRKGKLTPLDIASQG</sequence>
<comment type="similarity">
    <text evidence="2">Belongs to the KptA/TPT1 family.</text>
</comment>
<dbReference type="PANTHER" id="PTHR12684">
    <property type="entry name" value="PUTATIVE PHOSPHOTRANSFERASE"/>
    <property type="match status" value="1"/>
</dbReference>
<dbReference type="Pfam" id="PF01885">
    <property type="entry name" value="PTS_2-RNA"/>
    <property type="match status" value="1"/>
</dbReference>
<dbReference type="GO" id="GO:0000215">
    <property type="term" value="F:tRNA 2'-phosphotransferase activity"/>
    <property type="evidence" value="ECO:0007669"/>
    <property type="project" value="UniProtKB-EC"/>
</dbReference>
<comment type="catalytic activity">
    <reaction evidence="6">
        <text>2'-phospho-[ligated tRNA] + NAD(+) = mature tRNA + ADP-alpha-D-ribose 1'',2''-cyclic phosphate + nicotinamide</text>
        <dbReference type="Rhea" id="RHEA:23324"/>
        <dbReference type="Rhea" id="RHEA-COMP:11106"/>
        <dbReference type="Rhea" id="RHEA-COMP:11107"/>
        <dbReference type="ChEBI" id="CHEBI:17154"/>
        <dbReference type="ChEBI" id="CHEBI:57540"/>
        <dbReference type="ChEBI" id="CHEBI:76596"/>
        <dbReference type="ChEBI" id="CHEBI:82883"/>
        <dbReference type="ChEBI" id="CHEBI:85027"/>
        <dbReference type="EC" id="2.7.1.160"/>
    </reaction>
</comment>
<dbReference type="InterPro" id="IPR042081">
    <property type="entry name" value="RNA_2'-PTrans_C"/>
</dbReference>
<comment type="function">
    <text evidence="1">Catalyzes the last step of tRNA splicing, the transfer of the splice junction 2'-phosphate from ligated tRNA to NAD to produce ADP-ribose 1''-2'' cyclic phosphate.</text>
</comment>
<dbReference type="Proteomes" id="UP000825935">
    <property type="component" value="Chromosome 16"/>
</dbReference>
<evidence type="ECO:0000256" key="1">
    <source>
        <dbReference type="ARBA" id="ARBA00003343"/>
    </source>
</evidence>
<dbReference type="Gene3D" id="1.10.10.970">
    <property type="entry name" value="RNA 2'-phosphotransferase, Tpt1/KptA family, N-terminal domain"/>
    <property type="match status" value="1"/>
</dbReference>
<dbReference type="EMBL" id="CM035421">
    <property type="protein sequence ID" value="KAH7387386.1"/>
    <property type="molecule type" value="Genomic_DNA"/>
</dbReference>
<evidence type="ECO:0000313" key="8">
    <source>
        <dbReference type="EMBL" id="KAH7387386.1"/>
    </source>
</evidence>
<dbReference type="InterPro" id="IPR042080">
    <property type="entry name" value="RNA_2'-PTrans_N"/>
</dbReference>
<feature type="compositionally biased region" description="Acidic residues" evidence="7">
    <location>
        <begin position="117"/>
        <end position="128"/>
    </location>
</feature>
<keyword evidence="9" id="KW-1185">Reference proteome</keyword>
<dbReference type="SUPFAM" id="SSF56399">
    <property type="entry name" value="ADP-ribosylation"/>
    <property type="match status" value="1"/>
</dbReference>
<protein>
    <recommendedName>
        <fullName evidence="3">2'-phosphotransferase</fullName>
        <ecNumber evidence="3">2.7.1.160</ecNumber>
    </recommendedName>
</protein>
<feature type="compositionally biased region" description="Polar residues" evidence="7">
    <location>
        <begin position="81"/>
        <end position="109"/>
    </location>
</feature>
<dbReference type="Gene3D" id="3.20.170.30">
    <property type="match status" value="1"/>
</dbReference>
<evidence type="ECO:0000256" key="5">
    <source>
        <dbReference type="ARBA" id="ARBA00023027"/>
    </source>
</evidence>
<comment type="caution">
    <text evidence="8">The sequence shown here is derived from an EMBL/GenBank/DDBJ whole genome shotgun (WGS) entry which is preliminary data.</text>
</comment>
<name>A0A8T2T0P3_CERRI</name>
<keyword evidence="4" id="KW-0808">Transferase</keyword>
<dbReference type="OrthoDB" id="419694at2759"/>
<dbReference type="EC" id="2.7.1.160" evidence="3"/>
<feature type="compositionally biased region" description="Basic residues" evidence="7">
    <location>
        <begin position="134"/>
        <end position="143"/>
    </location>
</feature>
<evidence type="ECO:0000256" key="4">
    <source>
        <dbReference type="ARBA" id="ARBA00022679"/>
    </source>
</evidence>
<evidence type="ECO:0000256" key="3">
    <source>
        <dbReference type="ARBA" id="ARBA00012007"/>
    </source>
</evidence>